<keyword evidence="2" id="KW-0812">Transmembrane</keyword>
<dbReference type="Proteomes" id="UP000663828">
    <property type="component" value="Unassembled WGS sequence"/>
</dbReference>
<protein>
    <submittedName>
        <fullName evidence="3">Uncharacterized protein</fullName>
    </submittedName>
</protein>
<organism evidence="3 4">
    <name type="scientific">Adineta ricciae</name>
    <name type="common">Rotifer</name>
    <dbReference type="NCBI Taxonomy" id="249248"/>
    <lineage>
        <taxon>Eukaryota</taxon>
        <taxon>Metazoa</taxon>
        <taxon>Spiralia</taxon>
        <taxon>Gnathifera</taxon>
        <taxon>Rotifera</taxon>
        <taxon>Eurotatoria</taxon>
        <taxon>Bdelloidea</taxon>
        <taxon>Adinetida</taxon>
        <taxon>Adinetidae</taxon>
        <taxon>Adineta</taxon>
    </lineage>
</organism>
<feature type="region of interest" description="Disordered" evidence="1">
    <location>
        <begin position="1"/>
        <end position="36"/>
    </location>
</feature>
<feature type="transmembrane region" description="Helical" evidence="2">
    <location>
        <begin position="109"/>
        <end position="132"/>
    </location>
</feature>
<keyword evidence="2" id="KW-1133">Transmembrane helix</keyword>
<evidence type="ECO:0000313" key="3">
    <source>
        <dbReference type="EMBL" id="CAF1308454.1"/>
    </source>
</evidence>
<reference evidence="3" key="1">
    <citation type="submission" date="2021-02" db="EMBL/GenBank/DDBJ databases">
        <authorList>
            <person name="Nowell W R."/>
        </authorList>
    </citation>
    <scope>NUCLEOTIDE SEQUENCE</scope>
</reference>
<dbReference type="AlphaFoldDB" id="A0A815ED77"/>
<feature type="transmembrane region" description="Helical" evidence="2">
    <location>
        <begin position="222"/>
        <end position="244"/>
    </location>
</feature>
<keyword evidence="4" id="KW-1185">Reference proteome</keyword>
<feature type="transmembrane region" description="Helical" evidence="2">
    <location>
        <begin position="171"/>
        <end position="194"/>
    </location>
</feature>
<proteinExistence type="predicted"/>
<evidence type="ECO:0000256" key="2">
    <source>
        <dbReference type="SAM" id="Phobius"/>
    </source>
</evidence>
<evidence type="ECO:0000313" key="4">
    <source>
        <dbReference type="Proteomes" id="UP000663828"/>
    </source>
</evidence>
<feature type="compositionally biased region" description="Polar residues" evidence="1">
    <location>
        <begin position="1"/>
        <end position="13"/>
    </location>
</feature>
<gene>
    <name evidence="3" type="ORF">XAT740_LOCUS29250</name>
</gene>
<feature type="transmembrane region" description="Helical" evidence="2">
    <location>
        <begin position="138"/>
        <end position="159"/>
    </location>
</feature>
<name>A0A815ED77_ADIRI</name>
<dbReference type="EMBL" id="CAJNOR010002539">
    <property type="protein sequence ID" value="CAF1308454.1"/>
    <property type="molecule type" value="Genomic_DNA"/>
</dbReference>
<comment type="caution">
    <text evidence="3">The sequence shown here is derived from an EMBL/GenBank/DDBJ whole genome shotgun (WGS) entry which is preliminary data.</text>
</comment>
<evidence type="ECO:0000256" key="1">
    <source>
        <dbReference type="SAM" id="MobiDB-lite"/>
    </source>
</evidence>
<accession>A0A815ED77</accession>
<keyword evidence="2" id="KW-0472">Membrane</keyword>
<sequence length="265" mass="29322">MQSPSNVRCNSTPSERKNTNESTDDSQPPPPSYPSVIHKLENFPLHNYNDQPPPPSYADVSNPSVIYINNYPGPPLTDGVVQIVTSNQTPSNQYATADNILSKRARVYLWLNGIFTIIFGISAIGIQIGLVASHSIVYYYYGFWAGILIISIGIGTLLFNSRYRRHETTKYFRSFIWQTAFIAVVFGFGVIIILTDSCDGEESENDGNDDACKRSYKVLNGLLIAVISITFVQSIINTIIVAVLKRQYMTSLNATTSTTTAIEAS</sequence>